<keyword evidence="1" id="KW-0732">Signal</keyword>
<sequence length="90" mass="9896">MRSGLILAAICLGIAIGVIYGEQCRWSGDCDHTTCPTEYKVDCHDELNLCTCTHIKQCISAHPDCNDPNCTHAIHCLDNVCRCGVGYERP</sequence>
<dbReference type="AlphaFoldDB" id="A0A9D4RWU1"/>
<reference evidence="2" key="2">
    <citation type="submission" date="2020-11" db="EMBL/GenBank/DDBJ databases">
        <authorList>
            <person name="McCartney M.A."/>
            <person name="Auch B."/>
            <person name="Kono T."/>
            <person name="Mallez S."/>
            <person name="Becker A."/>
            <person name="Gohl D.M."/>
            <person name="Silverstein K.A.T."/>
            <person name="Koren S."/>
            <person name="Bechman K.B."/>
            <person name="Herman A."/>
            <person name="Abrahante J.E."/>
            <person name="Garbe J."/>
        </authorList>
    </citation>
    <scope>NUCLEOTIDE SEQUENCE</scope>
    <source>
        <strain evidence="2">Duluth1</strain>
        <tissue evidence="2">Whole animal</tissue>
    </source>
</reference>
<name>A0A9D4RWU1_DREPO</name>
<keyword evidence="3" id="KW-1185">Reference proteome</keyword>
<evidence type="ECO:0000313" key="2">
    <source>
        <dbReference type="EMBL" id="KAH3884356.1"/>
    </source>
</evidence>
<dbReference type="Proteomes" id="UP000828390">
    <property type="component" value="Unassembled WGS sequence"/>
</dbReference>
<gene>
    <name evidence="2" type="ORF">DPMN_008334</name>
</gene>
<dbReference type="EMBL" id="JAIWYP010000001">
    <property type="protein sequence ID" value="KAH3884356.1"/>
    <property type="molecule type" value="Genomic_DNA"/>
</dbReference>
<proteinExistence type="predicted"/>
<feature type="signal peptide" evidence="1">
    <location>
        <begin position="1"/>
        <end position="21"/>
    </location>
</feature>
<evidence type="ECO:0000256" key="1">
    <source>
        <dbReference type="SAM" id="SignalP"/>
    </source>
</evidence>
<organism evidence="2 3">
    <name type="scientific">Dreissena polymorpha</name>
    <name type="common">Zebra mussel</name>
    <name type="synonym">Mytilus polymorpha</name>
    <dbReference type="NCBI Taxonomy" id="45954"/>
    <lineage>
        <taxon>Eukaryota</taxon>
        <taxon>Metazoa</taxon>
        <taxon>Spiralia</taxon>
        <taxon>Lophotrochozoa</taxon>
        <taxon>Mollusca</taxon>
        <taxon>Bivalvia</taxon>
        <taxon>Autobranchia</taxon>
        <taxon>Heteroconchia</taxon>
        <taxon>Euheterodonta</taxon>
        <taxon>Imparidentia</taxon>
        <taxon>Neoheterodontei</taxon>
        <taxon>Myida</taxon>
        <taxon>Dreissenoidea</taxon>
        <taxon>Dreissenidae</taxon>
        <taxon>Dreissena</taxon>
    </lineage>
</organism>
<comment type="caution">
    <text evidence="2">The sequence shown here is derived from an EMBL/GenBank/DDBJ whole genome shotgun (WGS) entry which is preliminary data.</text>
</comment>
<accession>A0A9D4RWU1</accession>
<feature type="chain" id="PRO_5038735228" evidence="1">
    <location>
        <begin position="22"/>
        <end position="90"/>
    </location>
</feature>
<evidence type="ECO:0000313" key="3">
    <source>
        <dbReference type="Proteomes" id="UP000828390"/>
    </source>
</evidence>
<protein>
    <submittedName>
        <fullName evidence="2">Uncharacterized protein</fullName>
    </submittedName>
</protein>
<reference evidence="2" key="1">
    <citation type="journal article" date="2019" name="bioRxiv">
        <title>The Genome of the Zebra Mussel, Dreissena polymorpha: A Resource for Invasive Species Research.</title>
        <authorList>
            <person name="McCartney M.A."/>
            <person name="Auch B."/>
            <person name="Kono T."/>
            <person name="Mallez S."/>
            <person name="Zhang Y."/>
            <person name="Obille A."/>
            <person name="Becker A."/>
            <person name="Abrahante J.E."/>
            <person name="Garbe J."/>
            <person name="Badalamenti J.P."/>
            <person name="Herman A."/>
            <person name="Mangelson H."/>
            <person name="Liachko I."/>
            <person name="Sullivan S."/>
            <person name="Sone E.D."/>
            <person name="Koren S."/>
            <person name="Silverstein K.A.T."/>
            <person name="Beckman K.B."/>
            <person name="Gohl D.M."/>
        </authorList>
    </citation>
    <scope>NUCLEOTIDE SEQUENCE</scope>
    <source>
        <strain evidence="2">Duluth1</strain>
        <tissue evidence="2">Whole animal</tissue>
    </source>
</reference>